<evidence type="ECO:0000256" key="1">
    <source>
        <dbReference type="SAM" id="Phobius"/>
    </source>
</evidence>
<comment type="caution">
    <text evidence="2">The sequence shown here is derived from an EMBL/GenBank/DDBJ whole genome shotgun (WGS) entry which is preliminary data.</text>
</comment>
<keyword evidence="1" id="KW-0472">Membrane</keyword>
<organism evidence="2 3">
    <name type="scientific">Brucella daejeonensis</name>
    <dbReference type="NCBI Taxonomy" id="659015"/>
    <lineage>
        <taxon>Bacteria</taxon>
        <taxon>Pseudomonadati</taxon>
        <taxon>Pseudomonadota</taxon>
        <taxon>Alphaproteobacteria</taxon>
        <taxon>Hyphomicrobiales</taxon>
        <taxon>Brucellaceae</taxon>
        <taxon>Brucella/Ochrobactrum group</taxon>
        <taxon>Brucella</taxon>
    </lineage>
</organism>
<feature type="transmembrane region" description="Helical" evidence="1">
    <location>
        <begin position="12"/>
        <end position="37"/>
    </location>
</feature>
<dbReference type="AlphaFoldDB" id="A0A7W9ENM9"/>
<sequence>MNWKHLSRISQILGSGLVAGLLSWLVWAGAQGLVGVIQNGRIVNRRGPDVYMSDNPIIFWALSGFFALGVILMAGLALICLSHWLSFFRRSNR</sequence>
<dbReference type="EMBL" id="JACIJG010000037">
    <property type="protein sequence ID" value="MBB5704579.1"/>
    <property type="molecule type" value="Genomic_DNA"/>
</dbReference>
<accession>A0A7W9ENM9</accession>
<evidence type="ECO:0000313" key="2">
    <source>
        <dbReference type="EMBL" id="MBB5704579.1"/>
    </source>
</evidence>
<dbReference type="Proteomes" id="UP000555546">
    <property type="component" value="Unassembled WGS sequence"/>
</dbReference>
<keyword evidence="3" id="KW-1185">Reference proteome</keyword>
<keyword evidence="1" id="KW-0812">Transmembrane</keyword>
<evidence type="ECO:0000313" key="3">
    <source>
        <dbReference type="Proteomes" id="UP000555546"/>
    </source>
</evidence>
<gene>
    <name evidence="2" type="ORF">FHS76_004501</name>
</gene>
<protein>
    <submittedName>
        <fullName evidence="2">Uncharacterized protein</fullName>
    </submittedName>
</protein>
<feature type="transmembrane region" description="Helical" evidence="1">
    <location>
        <begin position="57"/>
        <end position="85"/>
    </location>
</feature>
<reference evidence="2 3" key="1">
    <citation type="submission" date="2020-08" db="EMBL/GenBank/DDBJ databases">
        <title>Genomic Encyclopedia of Type Strains, Phase IV (KMG-IV): sequencing the most valuable type-strain genomes for metagenomic binning, comparative biology and taxonomic classification.</title>
        <authorList>
            <person name="Goeker M."/>
        </authorList>
    </citation>
    <scope>NUCLEOTIDE SEQUENCE [LARGE SCALE GENOMIC DNA]</scope>
    <source>
        <strain evidence="2 3">DSM 26944</strain>
    </source>
</reference>
<name>A0A7W9ENM9_9HYPH</name>
<keyword evidence="1" id="KW-1133">Transmembrane helix</keyword>
<proteinExistence type="predicted"/>